<evidence type="ECO:0008006" key="3">
    <source>
        <dbReference type="Google" id="ProtNLM"/>
    </source>
</evidence>
<dbReference type="Proteomes" id="UP001595846">
    <property type="component" value="Unassembled WGS sequence"/>
</dbReference>
<dbReference type="EMBL" id="JBHSAQ010000002">
    <property type="protein sequence ID" value="MFC3957883.1"/>
    <property type="molecule type" value="Genomic_DNA"/>
</dbReference>
<keyword evidence="2" id="KW-1185">Reference proteome</keyword>
<dbReference type="GeneID" id="73903262"/>
<evidence type="ECO:0000313" key="1">
    <source>
        <dbReference type="EMBL" id="MFC3957883.1"/>
    </source>
</evidence>
<protein>
    <recommendedName>
        <fullName evidence="3">Knr4/Smi1-like domain-containing protein</fullName>
    </recommendedName>
</protein>
<proteinExistence type="predicted"/>
<gene>
    <name evidence="1" type="ORF">ACFOUR_05790</name>
</gene>
<reference evidence="1 2" key="1">
    <citation type="journal article" date="2019" name="Int. J. Syst. Evol. Microbiol.">
        <title>The Global Catalogue of Microorganisms (GCM) 10K type strain sequencing project: providing services to taxonomists for standard genome sequencing and annotation.</title>
        <authorList>
            <consortium name="The Broad Institute Genomics Platform"/>
            <consortium name="The Broad Institute Genome Sequencing Center for Infectious Disease"/>
            <person name="Wu L."/>
            <person name="Ma J."/>
        </authorList>
    </citation>
    <scope>NUCLEOTIDE SEQUENCE [LARGE SCALE GENOMIC DNA]</scope>
    <source>
        <strain evidence="1 2">IBRC-M 10256</strain>
    </source>
</reference>
<sequence>MENILRSYYEEEPRFPVDPEDEDLVRLCGYRSEFDGNFAQLEDRLNNKLAGTAYTAHSTYELTIDDLGEILDEEYYSLPLVEVDPKYYDEADYIVQPGQYGANETPILIPLSVDDGQVTYWDPFVDFYFGGPDDTRERALSDTKFIKLWSDASKTNWTFWIDRAQQQTLTGFSEVDA</sequence>
<dbReference type="RefSeq" id="WP_256530574.1">
    <property type="nucleotide sequence ID" value="NZ_CP101824.1"/>
</dbReference>
<accession>A0ABD5NLJ6</accession>
<comment type="caution">
    <text evidence="1">The sequence shown here is derived from an EMBL/GenBank/DDBJ whole genome shotgun (WGS) entry which is preliminary data.</text>
</comment>
<dbReference type="AlphaFoldDB" id="A0ABD5NLJ6"/>
<organism evidence="1 2">
    <name type="scientific">Halovivax cerinus</name>
    <dbReference type="NCBI Taxonomy" id="1487865"/>
    <lineage>
        <taxon>Archaea</taxon>
        <taxon>Methanobacteriati</taxon>
        <taxon>Methanobacteriota</taxon>
        <taxon>Stenosarchaea group</taxon>
        <taxon>Halobacteria</taxon>
        <taxon>Halobacteriales</taxon>
        <taxon>Natrialbaceae</taxon>
        <taxon>Halovivax</taxon>
    </lineage>
</organism>
<name>A0ABD5NLJ6_9EURY</name>
<evidence type="ECO:0000313" key="2">
    <source>
        <dbReference type="Proteomes" id="UP001595846"/>
    </source>
</evidence>